<sequence length="173" mass="18602">MHSLTRPSTRAEPTRALPLRWGSYNARLVAGASAILLGVASVLFTSTYSLPFLAVGSLLQMAGWIVLPARGWRRLLALVPALFVSWLMLAGSDFAVFTTVILAGWLLVMQRPPLAWITLALPLAAGLACSVWFASYEQNWAVFALSGVAVLVGARLARRISRVLPARSGSLEA</sequence>
<keyword evidence="1" id="KW-1133">Transmembrane helix</keyword>
<keyword evidence="1" id="KW-0472">Membrane</keyword>
<feature type="transmembrane region" description="Helical" evidence="1">
    <location>
        <begin position="114"/>
        <end position="134"/>
    </location>
</feature>
<evidence type="ECO:0000256" key="1">
    <source>
        <dbReference type="SAM" id="Phobius"/>
    </source>
</evidence>
<proteinExistence type="predicted"/>
<accession>A0ABX5AXK6</accession>
<feature type="transmembrane region" description="Helical" evidence="1">
    <location>
        <begin position="83"/>
        <end position="107"/>
    </location>
</feature>
<name>A0ABX5AXK6_9MICO</name>
<reference evidence="2 3" key="1">
    <citation type="journal article" date="2008" name="Int. J. Syst. Evol. Microbiol.">
        <title>Leifsonia pindariensis sp. nov., isolated from the Pindari glacier of the Indian Himalayas, and emended description of the genus Leifsonia.</title>
        <authorList>
            <person name="Reddy G.S."/>
            <person name="Prabagaran S.R."/>
            <person name="Shivaji S."/>
        </authorList>
    </citation>
    <scope>NUCLEOTIDE SEQUENCE [LARGE SCALE GENOMIC DNA]</scope>
    <source>
        <strain evidence="2 3">PON 10</strain>
    </source>
</reference>
<evidence type="ECO:0000313" key="2">
    <source>
        <dbReference type="EMBL" id="PPL19119.1"/>
    </source>
</evidence>
<evidence type="ECO:0000313" key="3">
    <source>
        <dbReference type="Proteomes" id="UP000237755"/>
    </source>
</evidence>
<protein>
    <submittedName>
        <fullName evidence="2">Uncharacterized protein</fullName>
    </submittedName>
</protein>
<dbReference type="EMBL" id="MPZN01000019">
    <property type="protein sequence ID" value="PPL19119.1"/>
    <property type="molecule type" value="Genomic_DNA"/>
</dbReference>
<comment type="caution">
    <text evidence="2">The sequence shown here is derived from an EMBL/GenBank/DDBJ whole genome shotgun (WGS) entry which is preliminary data.</text>
</comment>
<keyword evidence="3" id="KW-1185">Reference proteome</keyword>
<feature type="transmembrane region" description="Helical" evidence="1">
    <location>
        <begin position="140"/>
        <end position="157"/>
    </location>
</feature>
<dbReference type="Proteomes" id="UP000237755">
    <property type="component" value="Unassembled WGS sequence"/>
</dbReference>
<organism evidence="2 3">
    <name type="scientific">Microterricola pindariensis</name>
    <dbReference type="NCBI Taxonomy" id="478010"/>
    <lineage>
        <taxon>Bacteria</taxon>
        <taxon>Bacillati</taxon>
        <taxon>Actinomycetota</taxon>
        <taxon>Actinomycetes</taxon>
        <taxon>Micrococcales</taxon>
        <taxon>Microbacteriaceae</taxon>
        <taxon>Microterricola</taxon>
    </lineage>
</organism>
<dbReference type="RefSeq" id="WP_104475102.1">
    <property type="nucleotide sequence ID" value="NZ_MPZN01000019.1"/>
</dbReference>
<feature type="transmembrane region" description="Helical" evidence="1">
    <location>
        <begin position="24"/>
        <end position="45"/>
    </location>
</feature>
<gene>
    <name evidence="2" type="ORF">GY24_07655</name>
</gene>
<keyword evidence="1" id="KW-0812">Transmembrane</keyword>